<keyword evidence="5 9" id="KW-0560">Oxidoreductase</keyword>
<dbReference type="InterPro" id="IPR002401">
    <property type="entry name" value="Cyt_P450_E_grp-I"/>
</dbReference>
<dbReference type="InterPro" id="IPR050479">
    <property type="entry name" value="CYP11_CYP27_families"/>
</dbReference>
<dbReference type="Pfam" id="PF00067">
    <property type="entry name" value="p450"/>
    <property type="match status" value="1"/>
</dbReference>
<organism evidence="10 11">
    <name type="scientific">Pelobates cultripes</name>
    <name type="common">Western spadefoot toad</name>
    <dbReference type="NCBI Taxonomy" id="61616"/>
    <lineage>
        <taxon>Eukaryota</taxon>
        <taxon>Metazoa</taxon>
        <taxon>Chordata</taxon>
        <taxon>Craniata</taxon>
        <taxon>Vertebrata</taxon>
        <taxon>Euteleostomi</taxon>
        <taxon>Amphibia</taxon>
        <taxon>Batrachia</taxon>
        <taxon>Anura</taxon>
        <taxon>Pelobatoidea</taxon>
        <taxon>Pelobatidae</taxon>
        <taxon>Pelobates</taxon>
    </lineage>
</organism>
<accession>A0AAD1SNP2</accession>
<evidence type="ECO:0000313" key="10">
    <source>
        <dbReference type="EMBL" id="CAH2305242.1"/>
    </source>
</evidence>
<dbReference type="PRINTS" id="PR00385">
    <property type="entry name" value="P450"/>
</dbReference>
<dbReference type="InterPro" id="IPR001128">
    <property type="entry name" value="Cyt_P450"/>
</dbReference>
<dbReference type="PANTHER" id="PTHR24279:SF126">
    <property type="entry name" value="PROVISIONAL ORTHOLOG OF CYTOCHROME P450 FAMILY 27 SUBFAMILY A MEMBER 1"/>
    <property type="match status" value="1"/>
</dbReference>
<dbReference type="InterPro" id="IPR036396">
    <property type="entry name" value="Cyt_P450_sf"/>
</dbReference>
<evidence type="ECO:0000256" key="7">
    <source>
        <dbReference type="ARBA" id="ARBA00023033"/>
    </source>
</evidence>
<dbReference type="Gene3D" id="1.10.630.10">
    <property type="entry name" value="Cytochrome P450"/>
    <property type="match status" value="1"/>
</dbReference>
<dbReference type="SUPFAM" id="SSF48264">
    <property type="entry name" value="Cytochrome P450"/>
    <property type="match status" value="1"/>
</dbReference>
<name>A0AAD1SNP2_PELCU</name>
<dbReference type="GO" id="GO:0006700">
    <property type="term" value="P:C21-steroid hormone biosynthetic process"/>
    <property type="evidence" value="ECO:0007669"/>
    <property type="project" value="TreeGrafter"/>
</dbReference>
<comment type="similarity">
    <text evidence="2 9">Belongs to the cytochrome P450 family.</text>
</comment>
<dbReference type="GO" id="GO:0006704">
    <property type="term" value="P:glucocorticoid biosynthetic process"/>
    <property type="evidence" value="ECO:0007669"/>
    <property type="project" value="TreeGrafter"/>
</dbReference>
<dbReference type="InterPro" id="IPR017972">
    <property type="entry name" value="Cyt_P450_CS"/>
</dbReference>
<evidence type="ECO:0000256" key="8">
    <source>
        <dbReference type="PIRSR" id="PIRSR602401-1"/>
    </source>
</evidence>
<dbReference type="EMBL" id="OW240918">
    <property type="protein sequence ID" value="CAH2305242.1"/>
    <property type="molecule type" value="Genomic_DNA"/>
</dbReference>
<dbReference type="PANTHER" id="PTHR24279">
    <property type="entry name" value="CYTOCHROME P450"/>
    <property type="match status" value="1"/>
</dbReference>
<keyword evidence="11" id="KW-1185">Reference proteome</keyword>
<sequence length="535" mass="61817">MKQLMHSSAMLSTVSSLCRQSLGRRRGVLLLQTCRVTGTQNRTRAGAAAGVVEGEKKLKTFDDLPGPSMLQNLYWFFLRGYILHTHQLQLIYKKRYGPLYKSVLGKFKMINVAAPEILEIMLRQEGKHPQRNVYESDLWKAHRDKRKIAYGPFTQYGHKWHSLRTVLNKRMLKPADAKSYAGSINLIVSDFMDRLQNSRKESPSGDMVYDVANELYKYAFEGISYIVFETRIGCLDKQTPPETQKFINSICQMFKNSVYVTYLPVWTRRFLPFWDLYLEGWDNIFEFGRKMVDKKMQEIQSRLEKGEEIEGEYLTYLLSSGQLTNDEVYGSVCELLLAGVDTTSNTLSWSLYHLARDPELQQSLYEEVIKAAPMDRIPTADDIPKMPLLRAVIKETLRLYPVIPTNARIVNEKEVVIGDYQFPKNSLFVLSHYAISRDEINFPDPEKFVAQRWLRDGGMKQHPFSSVPFGYGVRACLGRRIAELEMYLALSRIIRLFEIRQDPTGGDIKSIARIVLTPSKPINLQFRERKPGMIR</sequence>
<dbReference type="GO" id="GO:0008203">
    <property type="term" value="P:cholesterol metabolic process"/>
    <property type="evidence" value="ECO:0007669"/>
    <property type="project" value="TreeGrafter"/>
</dbReference>
<dbReference type="GO" id="GO:0034650">
    <property type="term" value="P:cortisol metabolic process"/>
    <property type="evidence" value="ECO:0007669"/>
    <property type="project" value="TreeGrafter"/>
</dbReference>
<dbReference type="Proteomes" id="UP001295444">
    <property type="component" value="Chromosome 07"/>
</dbReference>
<dbReference type="GO" id="GO:0020037">
    <property type="term" value="F:heme binding"/>
    <property type="evidence" value="ECO:0007669"/>
    <property type="project" value="InterPro"/>
</dbReference>
<dbReference type="GO" id="GO:0004497">
    <property type="term" value="F:monooxygenase activity"/>
    <property type="evidence" value="ECO:0007669"/>
    <property type="project" value="UniProtKB-KW"/>
</dbReference>
<dbReference type="GO" id="GO:0042359">
    <property type="term" value="P:vitamin D metabolic process"/>
    <property type="evidence" value="ECO:0007669"/>
    <property type="project" value="UniProtKB-ARBA"/>
</dbReference>
<dbReference type="GO" id="GO:0005506">
    <property type="term" value="F:iron ion binding"/>
    <property type="evidence" value="ECO:0007669"/>
    <property type="project" value="InterPro"/>
</dbReference>
<feature type="binding site" description="axial binding residue" evidence="8">
    <location>
        <position position="476"/>
    </location>
    <ligand>
        <name>heme</name>
        <dbReference type="ChEBI" id="CHEBI:30413"/>
    </ligand>
    <ligandPart>
        <name>Fe</name>
        <dbReference type="ChEBI" id="CHEBI:18248"/>
    </ligandPart>
</feature>
<keyword evidence="4 8" id="KW-0479">Metal-binding</keyword>
<dbReference type="GO" id="GO:0005743">
    <property type="term" value="C:mitochondrial inner membrane"/>
    <property type="evidence" value="ECO:0007669"/>
    <property type="project" value="TreeGrafter"/>
</dbReference>
<protein>
    <submittedName>
        <fullName evidence="10">Sterol 26-hydroxylase, mitochondrial-like</fullName>
    </submittedName>
</protein>
<evidence type="ECO:0000256" key="3">
    <source>
        <dbReference type="ARBA" id="ARBA00022617"/>
    </source>
</evidence>
<dbReference type="GO" id="GO:0016705">
    <property type="term" value="F:oxidoreductase activity, acting on paired donors, with incorporation or reduction of molecular oxygen"/>
    <property type="evidence" value="ECO:0007669"/>
    <property type="project" value="InterPro"/>
</dbReference>
<dbReference type="PRINTS" id="PR00463">
    <property type="entry name" value="EP450I"/>
</dbReference>
<evidence type="ECO:0000256" key="2">
    <source>
        <dbReference type="ARBA" id="ARBA00010617"/>
    </source>
</evidence>
<evidence type="ECO:0000256" key="1">
    <source>
        <dbReference type="ARBA" id="ARBA00001971"/>
    </source>
</evidence>
<dbReference type="AlphaFoldDB" id="A0AAD1SNP2"/>
<dbReference type="FunFam" id="1.10.630.10:FF:000006">
    <property type="entry name" value="Cytochrome P450 302a1, mitochondrial"/>
    <property type="match status" value="1"/>
</dbReference>
<evidence type="ECO:0000256" key="5">
    <source>
        <dbReference type="ARBA" id="ARBA00023002"/>
    </source>
</evidence>
<dbReference type="PROSITE" id="PS00086">
    <property type="entry name" value="CYTOCHROME_P450"/>
    <property type="match status" value="1"/>
</dbReference>
<evidence type="ECO:0000256" key="6">
    <source>
        <dbReference type="ARBA" id="ARBA00023004"/>
    </source>
</evidence>
<keyword evidence="3 8" id="KW-0349">Heme</keyword>
<comment type="cofactor">
    <cofactor evidence="1 8">
        <name>heme</name>
        <dbReference type="ChEBI" id="CHEBI:30413"/>
    </cofactor>
</comment>
<keyword evidence="6 8" id="KW-0408">Iron</keyword>
<proteinExistence type="inferred from homology"/>
<dbReference type="GO" id="GO:0071375">
    <property type="term" value="P:cellular response to peptide hormone stimulus"/>
    <property type="evidence" value="ECO:0007669"/>
    <property type="project" value="TreeGrafter"/>
</dbReference>
<keyword evidence="7 9" id="KW-0503">Monooxygenase</keyword>
<evidence type="ECO:0000256" key="9">
    <source>
        <dbReference type="RuleBase" id="RU000461"/>
    </source>
</evidence>
<evidence type="ECO:0000256" key="4">
    <source>
        <dbReference type="ARBA" id="ARBA00022723"/>
    </source>
</evidence>
<gene>
    <name evidence="10" type="ORF">PECUL_23A017663</name>
</gene>
<evidence type="ECO:0000313" key="11">
    <source>
        <dbReference type="Proteomes" id="UP001295444"/>
    </source>
</evidence>
<reference evidence="10" key="1">
    <citation type="submission" date="2022-03" db="EMBL/GenBank/DDBJ databases">
        <authorList>
            <person name="Alioto T."/>
            <person name="Alioto T."/>
            <person name="Gomez Garrido J."/>
        </authorList>
    </citation>
    <scope>NUCLEOTIDE SEQUENCE</scope>
</reference>